<evidence type="ECO:0000313" key="3">
    <source>
        <dbReference type="Proteomes" id="UP000683291"/>
    </source>
</evidence>
<dbReference type="AlphaFoldDB" id="A0A975JBC6"/>
<proteinExistence type="predicted"/>
<protein>
    <recommendedName>
        <fullName evidence="4">DUF4189 domain-containing protein</fullName>
    </recommendedName>
</protein>
<organism evidence="2 3">
    <name type="scientific">Sulfitobacter albidus</name>
    <dbReference type="NCBI Taxonomy" id="2829501"/>
    <lineage>
        <taxon>Bacteria</taxon>
        <taxon>Pseudomonadati</taxon>
        <taxon>Pseudomonadota</taxon>
        <taxon>Alphaproteobacteria</taxon>
        <taxon>Rhodobacterales</taxon>
        <taxon>Roseobacteraceae</taxon>
        <taxon>Sulfitobacter</taxon>
    </lineage>
</organism>
<dbReference type="RefSeq" id="WP_212703335.1">
    <property type="nucleotide sequence ID" value="NZ_CP073581.1"/>
</dbReference>
<evidence type="ECO:0000313" key="2">
    <source>
        <dbReference type="EMBL" id="QUJ75130.1"/>
    </source>
</evidence>
<evidence type="ECO:0008006" key="4">
    <source>
        <dbReference type="Google" id="ProtNLM"/>
    </source>
</evidence>
<keyword evidence="1" id="KW-0732">Signal</keyword>
<evidence type="ECO:0000256" key="1">
    <source>
        <dbReference type="SAM" id="SignalP"/>
    </source>
</evidence>
<keyword evidence="3" id="KW-1185">Reference proteome</keyword>
<gene>
    <name evidence="2" type="ORF">KDD17_08805</name>
</gene>
<dbReference type="KEGG" id="sual:KDD17_08805"/>
<sequence length="208" mass="22235">MRFPALATLALLGLASTALADPTVYGTGSEPFYFDTSGATPDQRDAIERNSTQKYFGAVYIEPGGTAWGSYTGANTLYDAAALARMICLSHAQSDTCVPALFVAPPELGTGSPPRDSLGHGAAQKYRTYQGRNDGWRAFAVSGNHAFGWATRKETAAQAVESALTYCHQSSLKSLLDLPQRVREEARLSGHYDCRIADLDPPAALDPS</sequence>
<name>A0A975JBC6_9RHOB</name>
<feature type="chain" id="PRO_5037974680" description="DUF4189 domain-containing protein" evidence="1">
    <location>
        <begin position="21"/>
        <end position="208"/>
    </location>
</feature>
<feature type="signal peptide" evidence="1">
    <location>
        <begin position="1"/>
        <end position="20"/>
    </location>
</feature>
<reference evidence="2" key="1">
    <citation type="submission" date="2021-04" db="EMBL/GenBank/DDBJ databases">
        <title>Complete genome sequence for Sulfitobacter sp. strain JK7-1.</title>
        <authorList>
            <person name="Park S.-J."/>
        </authorList>
    </citation>
    <scope>NUCLEOTIDE SEQUENCE</scope>
    <source>
        <strain evidence="2">JK7-1</strain>
    </source>
</reference>
<dbReference type="Proteomes" id="UP000683291">
    <property type="component" value="Chromosome 1"/>
</dbReference>
<accession>A0A975JBC6</accession>
<dbReference type="EMBL" id="CP073581">
    <property type="protein sequence ID" value="QUJ75130.1"/>
    <property type="molecule type" value="Genomic_DNA"/>
</dbReference>